<comment type="caution">
    <text evidence="1">The sequence shown here is derived from an EMBL/GenBank/DDBJ whole genome shotgun (WGS) entry which is preliminary data.</text>
</comment>
<keyword evidence="2" id="KW-1185">Reference proteome</keyword>
<evidence type="ECO:0000313" key="1">
    <source>
        <dbReference type="EMBL" id="KAJ8617245.1"/>
    </source>
</evidence>
<accession>A0ACC2K7Y8</accession>
<dbReference type="Proteomes" id="UP001234297">
    <property type="component" value="Chromosome 4"/>
</dbReference>
<gene>
    <name evidence="1" type="ORF">MRB53_013431</name>
</gene>
<name>A0ACC2K7Y8_PERAE</name>
<evidence type="ECO:0000313" key="2">
    <source>
        <dbReference type="Proteomes" id="UP001234297"/>
    </source>
</evidence>
<reference evidence="1 2" key="1">
    <citation type="journal article" date="2022" name="Hortic Res">
        <title>A haplotype resolved chromosomal level avocado genome allows analysis of novel avocado genes.</title>
        <authorList>
            <person name="Nath O."/>
            <person name="Fletcher S.J."/>
            <person name="Hayward A."/>
            <person name="Shaw L.M."/>
            <person name="Masouleh A.K."/>
            <person name="Furtado A."/>
            <person name="Henry R.J."/>
            <person name="Mitter N."/>
        </authorList>
    </citation>
    <scope>NUCLEOTIDE SEQUENCE [LARGE SCALE GENOMIC DNA]</scope>
    <source>
        <strain evidence="2">cv. Hass</strain>
    </source>
</reference>
<proteinExistence type="predicted"/>
<dbReference type="EMBL" id="CM056812">
    <property type="protein sequence ID" value="KAJ8617245.1"/>
    <property type="molecule type" value="Genomic_DNA"/>
</dbReference>
<sequence length="95" mass="11387">MFHKRKPPKFSRCGDPMEADTWIIEMDWIFRMLPYTGRQRVQLVTYMLQDAAKVWLLTVRASYTNMDDAVAWQTFKDQFLQKFIPAPARSQKLRE</sequence>
<organism evidence="1 2">
    <name type="scientific">Persea americana</name>
    <name type="common">Avocado</name>
    <dbReference type="NCBI Taxonomy" id="3435"/>
    <lineage>
        <taxon>Eukaryota</taxon>
        <taxon>Viridiplantae</taxon>
        <taxon>Streptophyta</taxon>
        <taxon>Embryophyta</taxon>
        <taxon>Tracheophyta</taxon>
        <taxon>Spermatophyta</taxon>
        <taxon>Magnoliopsida</taxon>
        <taxon>Magnoliidae</taxon>
        <taxon>Laurales</taxon>
        <taxon>Lauraceae</taxon>
        <taxon>Persea</taxon>
    </lineage>
</organism>
<protein>
    <submittedName>
        <fullName evidence="1">Uncharacterized protein</fullName>
    </submittedName>
</protein>